<dbReference type="PATRIC" id="fig|679936.5.peg.2869"/>
<dbReference type="PANTHER" id="PTHR22773">
    <property type="entry name" value="NADH DEHYDROGENASE"/>
    <property type="match status" value="1"/>
</dbReference>
<dbReference type="InterPro" id="IPR001750">
    <property type="entry name" value="ND/Mrp_TM"/>
</dbReference>
<feature type="transmembrane region" description="Helical" evidence="5">
    <location>
        <begin position="309"/>
        <end position="332"/>
    </location>
</feature>
<feature type="transmembrane region" description="Helical" evidence="5">
    <location>
        <begin position="429"/>
        <end position="448"/>
    </location>
</feature>
<comment type="catalytic activity">
    <reaction evidence="5">
        <text>a quinone + NADH + 5 H(+)(in) = a quinol + NAD(+) + 4 H(+)(out)</text>
        <dbReference type="Rhea" id="RHEA:57888"/>
        <dbReference type="ChEBI" id="CHEBI:15378"/>
        <dbReference type="ChEBI" id="CHEBI:24646"/>
        <dbReference type="ChEBI" id="CHEBI:57540"/>
        <dbReference type="ChEBI" id="CHEBI:57945"/>
        <dbReference type="ChEBI" id="CHEBI:132124"/>
    </reaction>
</comment>
<reference evidence="8 9" key="2">
    <citation type="journal article" date="2012" name="Stand. Genomic Sci.">
        <title>Complete genome sequence of the moderately thermophilic mineral-sulfide-oxidizing firmicute Sulfobacillus acidophilus type strain (NAL(T)).</title>
        <authorList>
            <person name="Anderson I."/>
            <person name="Chertkov O."/>
            <person name="Chen A."/>
            <person name="Saunders E."/>
            <person name="Lapidus A."/>
            <person name="Nolan M."/>
            <person name="Lucas S."/>
            <person name="Hammon N."/>
            <person name="Deshpande S."/>
            <person name="Cheng J.F."/>
            <person name="Han C."/>
            <person name="Tapia R."/>
            <person name="Goodwin L.A."/>
            <person name="Pitluck S."/>
            <person name="Liolios K."/>
            <person name="Pagani I."/>
            <person name="Ivanova N."/>
            <person name="Mikhailova N."/>
            <person name="Pati A."/>
            <person name="Palaniappan K."/>
            <person name="Land M."/>
            <person name="Pan C."/>
            <person name="Rohde M."/>
            <person name="Pukall R."/>
            <person name="Goker M."/>
            <person name="Detter J.C."/>
            <person name="Woyke T."/>
            <person name="Bristow J."/>
            <person name="Eisen J.A."/>
            <person name="Markowitz V."/>
            <person name="Hugenholtz P."/>
            <person name="Kyrpides N.C."/>
            <person name="Klenk H.P."/>
            <person name="Mavromatis K."/>
        </authorList>
    </citation>
    <scope>NUCLEOTIDE SEQUENCE [LARGE SCALE GENOMIC DNA]</scope>
    <source>
        <strain evidence="9">ATCC 700253 / DSM 10332 / NAL</strain>
    </source>
</reference>
<proteinExistence type="inferred from homology"/>
<dbReference type="InterPro" id="IPR010096">
    <property type="entry name" value="NADH-Q_OxRdtase_suN/2"/>
</dbReference>
<dbReference type="HAMAP" id="MF_00445">
    <property type="entry name" value="NDH1_NuoN_1"/>
    <property type="match status" value="1"/>
</dbReference>
<feature type="transmembrane region" description="Helical" evidence="5">
    <location>
        <begin position="353"/>
        <end position="379"/>
    </location>
</feature>
<feature type="transmembrane region" description="Helical" evidence="5">
    <location>
        <begin position="93"/>
        <end position="111"/>
    </location>
</feature>
<evidence type="ECO:0000313" key="8">
    <source>
        <dbReference type="EMBL" id="AEW06236.1"/>
    </source>
</evidence>
<comment type="subcellular location">
    <subcellularLocation>
        <location evidence="5">Cell membrane</location>
        <topology evidence="5">Multi-pass membrane protein</topology>
    </subcellularLocation>
    <subcellularLocation>
        <location evidence="1">Endomembrane system</location>
        <topology evidence="1">Multi-pass membrane protein</topology>
    </subcellularLocation>
    <subcellularLocation>
        <location evidence="6">Membrane</location>
        <topology evidence="6">Multi-pass membrane protein</topology>
    </subcellularLocation>
</comment>
<gene>
    <name evidence="5" type="primary">nuoN</name>
    <name evidence="8" type="ordered locus">Sulac_2775</name>
</gene>
<evidence type="ECO:0000313" key="9">
    <source>
        <dbReference type="Proteomes" id="UP000005439"/>
    </source>
</evidence>
<keyword evidence="8" id="KW-0560">Oxidoreductase</keyword>
<dbReference type="Pfam" id="PF00361">
    <property type="entry name" value="Proton_antipo_M"/>
    <property type="match status" value="1"/>
</dbReference>
<dbReference type="NCBIfam" id="TIGR01770">
    <property type="entry name" value="NDH_I_N"/>
    <property type="match status" value="1"/>
</dbReference>
<keyword evidence="5" id="KW-1278">Translocase</keyword>
<feature type="transmembrane region" description="Helical" evidence="5">
    <location>
        <begin position="228"/>
        <end position="249"/>
    </location>
</feature>
<dbReference type="GO" id="GO:0048038">
    <property type="term" value="F:quinone binding"/>
    <property type="evidence" value="ECO:0007669"/>
    <property type="project" value="UniProtKB-KW"/>
</dbReference>
<accession>G8TYH5</accession>
<sequence>MARGLWPEDLMIVGALLSMVSVMLHDRRSIQGYWIALIAVLASAWATVGLAGSAPPHLFGNAVVVDGFSVVVNGLVLLAALTTLLLGWNDARYGAEFPPLVLVASVGMMVLGLANSFIVLFLGIELLSLPLYILAALRETPAGKEAALKYLLLGAFSSGIMLFGLALLYGASGTLVFTALNLTATALPLVAAGLALTLVGLLFKLGIVPFHMWLPDVYEGSPTPVTSFMAFGTKVGAAAILLRFLMLGFAQAPGWWSPALGYLAVLTMVVGNLLAIPQNDLKRLLAYSGIGNAGYILMGPAAHSTLGTAAALFYLLPYGLAAVGAFSVVQMVGQGDQGVTMKDVEGLAYRSPWLYAGLSVALLSLAGIPLTGGFVGKFYLVQASLMADQPGIAIGLAVATMIGLVAYLRPIQAGLRRSSEASSRVSLPIGAAIVLTVAVLGTIGLGVYPAPIVHIVNHSAQFMGLP</sequence>
<dbReference type="GO" id="GO:0042773">
    <property type="term" value="P:ATP synthesis coupled electron transport"/>
    <property type="evidence" value="ECO:0007669"/>
    <property type="project" value="InterPro"/>
</dbReference>
<dbReference type="GO" id="GO:0012505">
    <property type="term" value="C:endomembrane system"/>
    <property type="evidence" value="ECO:0007669"/>
    <property type="project" value="UniProtKB-SubCell"/>
</dbReference>
<evidence type="ECO:0000256" key="2">
    <source>
        <dbReference type="ARBA" id="ARBA00022692"/>
    </source>
</evidence>
<dbReference type="KEGG" id="sap:Sulac_2775"/>
<evidence type="ECO:0000259" key="7">
    <source>
        <dbReference type="Pfam" id="PF00361"/>
    </source>
</evidence>
<keyword evidence="3 5" id="KW-1133">Transmembrane helix</keyword>
<evidence type="ECO:0000256" key="3">
    <source>
        <dbReference type="ARBA" id="ARBA00022989"/>
    </source>
</evidence>
<keyword evidence="4 5" id="KW-0472">Membrane</keyword>
<evidence type="ECO:0000256" key="1">
    <source>
        <dbReference type="ARBA" id="ARBA00004127"/>
    </source>
</evidence>
<dbReference type="STRING" id="679936.Sulac_2775"/>
<feature type="transmembrane region" description="Helical" evidence="5">
    <location>
        <begin position="186"/>
        <end position="207"/>
    </location>
</feature>
<keyword evidence="5" id="KW-0874">Quinone</keyword>
<feature type="transmembrane region" description="Helical" evidence="5">
    <location>
        <begin position="150"/>
        <end position="180"/>
    </location>
</feature>
<dbReference type="GO" id="GO:0050136">
    <property type="term" value="F:NADH dehydrogenase (quinone) (non-electrogenic) activity"/>
    <property type="evidence" value="ECO:0007669"/>
    <property type="project" value="UniProtKB-UniRule"/>
</dbReference>
<feature type="transmembrane region" description="Helical" evidence="5">
    <location>
        <begin position="255"/>
        <end position="277"/>
    </location>
</feature>
<feature type="domain" description="NADH:quinone oxidoreductase/Mrp antiporter transmembrane" evidence="7">
    <location>
        <begin position="114"/>
        <end position="402"/>
    </location>
</feature>
<dbReference type="EMBL" id="CP003179">
    <property type="protein sequence ID" value="AEW06236.1"/>
    <property type="molecule type" value="Genomic_DNA"/>
</dbReference>
<evidence type="ECO:0000256" key="5">
    <source>
        <dbReference type="HAMAP-Rule" id="MF_00445"/>
    </source>
</evidence>
<keyword evidence="2 5" id="KW-0812">Transmembrane</keyword>
<comment type="subunit">
    <text evidence="5">NDH-1 is composed of 14 different subunits. Subunits NuoA, H, J, K, L, M, N constitute the membrane sector of the complex.</text>
</comment>
<dbReference type="HOGENOM" id="CLU_007100_1_5_9"/>
<protein>
    <recommendedName>
        <fullName evidence="5">NADH-quinone oxidoreductase subunit N</fullName>
        <ecNumber evidence="5">7.1.1.-</ecNumber>
    </recommendedName>
    <alternativeName>
        <fullName evidence="5">NADH dehydrogenase I subunit N</fullName>
    </alternativeName>
    <alternativeName>
        <fullName evidence="5">NDH-1 subunit N</fullName>
    </alternativeName>
</protein>
<name>G8TYH5_SULAD</name>
<reference evidence="9" key="1">
    <citation type="submission" date="2011-12" db="EMBL/GenBank/DDBJ databases">
        <title>The complete genome of chromosome of Sulfobacillus acidophilus DSM 10332.</title>
        <authorList>
            <person name="Lucas S."/>
            <person name="Han J."/>
            <person name="Lapidus A."/>
            <person name="Bruce D."/>
            <person name="Goodwin L."/>
            <person name="Pitluck S."/>
            <person name="Peters L."/>
            <person name="Kyrpides N."/>
            <person name="Mavromatis K."/>
            <person name="Ivanova N."/>
            <person name="Mikhailova N."/>
            <person name="Chertkov O."/>
            <person name="Saunders E."/>
            <person name="Detter J.C."/>
            <person name="Tapia R."/>
            <person name="Han C."/>
            <person name="Land M."/>
            <person name="Hauser L."/>
            <person name="Markowitz V."/>
            <person name="Cheng J.-F."/>
            <person name="Hugenholtz P."/>
            <person name="Woyke T."/>
            <person name="Wu D."/>
            <person name="Pukall R."/>
            <person name="Gehrich-Schroeter G."/>
            <person name="Schneider S."/>
            <person name="Klenk H.-P."/>
            <person name="Eisen J.A."/>
        </authorList>
    </citation>
    <scope>NUCLEOTIDE SEQUENCE [LARGE SCALE GENOMIC DNA]</scope>
    <source>
        <strain evidence="9">ATCC 700253 / DSM 10332 / NAL</strain>
    </source>
</reference>
<comment type="similarity">
    <text evidence="5">Belongs to the complex I subunit 2 family.</text>
</comment>
<feature type="transmembrane region" description="Helical" evidence="5">
    <location>
        <begin position="32"/>
        <end position="52"/>
    </location>
</feature>
<comment type="function">
    <text evidence="5">NDH-1 shuttles electrons from NADH, via FMN and iron-sulfur (Fe-S) centers, to quinones in the respiratory chain. The immediate electron acceptor for the enzyme in this species is believed to be a menaquinone. Couples the redox reaction to proton translocation (for every two electrons transferred, four hydrogen ions are translocated across the cytoplasmic membrane), and thus conserves the redox energy in a proton gradient.</text>
</comment>
<dbReference type="GO" id="GO:0008137">
    <property type="term" value="F:NADH dehydrogenase (ubiquinone) activity"/>
    <property type="evidence" value="ECO:0007669"/>
    <property type="project" value="InterPro"/>
</dbReference>
<feature type="transmembrane region" description="Helical" evidence="5">
    <location>
        <begin position="6"/>
        <end position="25"/>
    </location>
</feature>
<dbReference type="Proteomes" id="UP000005439">
    <property type="component" value="Chromosome"/>
</dbReference>
<dbReference type="GO" id="GO:0005886">
    <property type="term" value="C:plasma membrane"/>
    <property type="evidence" value="ECO:0007669"/>
    <property type="project" value="UniProtKB-SubCell"/>
</dbReference>
<evidence type="ECO:0000256" key="4">
    <source>
        <dbReference type="ARBA" id="ARBA00023136"/>
    </source>
</evidence>
<feature type="transmembrane region" description="Helical" evidence="5">
    <location>
        <begin position="58"/>
        <end position="86"/>
    </location>
</feature>
<organism evidence="8 9">
    <name type="scientific">Sulfobacillus acidophilus (strain ATCC 700253 / DSM 10332 / NAL)</name>
    <dbReference type="NCBI Taxonomy" id="679936"/>
    <lineage>
        <taxon>Bacteria</taxon>
        <taxon>Bacillati</taxon>
        <taxon>Bacillota</taxon>
        <taxon>Clostridia</taxon>
        <taxon>Eubacteriales</taxon>
        <taxon>Clostridiales Family XVII. Incertae Sedis</taxon>
        <taxon>Sulfobacillus</taxon>
    </lineage>
</organism>
<dbReference type="EC" id="7.1.1.-" evidence="5"/>
<evidence type="ECO:0000256" key="6">
    <source>
        <dbReference type="RuleBase" id="RU000320"/>
    </source>
</evidence>
<keyword evidence="9" id="KW-1185">Reference proteome</keyword>
<keyword evidence="5" id="KW-0813">Transport</keyword>
<feature type="transmembrane region" description="Helical" evidence="5">
    <location>
        <begin position="391"/>
        <end position="408"/>
    </location>
</feature>
<keyword evidence="5" id="KW-1003">Cell membrane</keyword>
<dbReference type="AlphaFoldDB" id="G8TYH5"/>
<keyword evidence="5" id="KW-0520">NAD</keyword>